<dbReference type="SUPFAM" id="SSF102114">
    <property type="entry name" value="Radical SAM enzymes"/>
    <property type="match status" value="1"/>
</dbReference>
<comment type="subcellular location">
    <subcellularLocation>
        <location evidence="3">Cytoplasm</location>
    </subcellularLocation>
</comment>
<dbReference type="EMBL" id="CP070872">
    <property type="protein sequence ID" value="QSE75953.1"/>
    <property type="molecule type" value="Genomic_DNA"/>
</dbReference>
<dbReference type="KEGG" id="lti:JW886_05580"/>
<evidence type="ECO:0000256" key="3">
    <source>
        <dbReference type="RuleBase" id="RU364116"/>
    </source>
</evidence>
<evidence type="ECO:0000256" key="1">
    <source>
        <dbReference type="ARBA" id="ARBA00006100"/>
    </source>
</evidence>
<dbReference type="SFLD" id="SFLDG01082">
    <property type="entry name" value="B12-binding_domain_containing"/>
    <property type="match status" value="1"/>
</dbReference>
<dbReference type="SFLD" id="SFLDF00288">
    <property type="entry name" value="HemN-like__clustered_with_nucl"/>
    <property type="match status" value="1"/>
</dbReference>
<dbReference type="Pfam" id="PF04055">
    <property type="entry name" value="Radical_SAM"/>
    <property type="match status" value="1"/>
</dbReference>
<dbReference type="InterPro" id="IPR023404">
    <property type="entry name" value="rSAM_horseshoe"/>
</dbReference>
<comment type="function">
    <text evidence="3">Probably acts as a heme chaperone, transferring heme to an unknown acceptor. Binds one molecule of heme per monomer, possibly covalently. Binds 1 [4Fe-4S] cluster. The cluster is coordinated with 3 cysteines and an exchangeable S-adenosyl-L-methionine.</text>
</comment>
<dbReference type="GO" id="GO:0005737">
    <property type="term" value="C:cytoplasm"/>
    <property type="evidence" value="ECO:0007669"/>
    <property type="project" value="UniProtKB-SubCell"/>
</dbReference>
<dbReference type="GO" id="GO:0046872">
    <property type="term" value="F:metal ion binding"/>
    <property type="evidence" value="ECO:0007669"/>
    <property type="project" value="UniProtKB-UniRule"/>
</dbReference>
<accession>A0AA45KEQ3</accession>
<dbReference type="PANTHER" id="PTHR13932">
    <property type="entry name" value="COPROPORPHYRINIGEN III OXIDASE"/>
    <property type="match status" value="1"/>
</dbReference>
<dbReference type="PROSITE" id="PS51918">
    <property type="entry name" value="RADICAL_SAM"/>
    <property type="match status" value="1"/>
</dbReference>
<evidence type="ECO:0000313" key="5">
    <source>
        <dbReference type="EMBL" id="QSE75953.1"/>
    </source>
</evidence>
<dbReference type="InterPro" id="IPR004559">
    <property type="entry name" value="HemW-like"/>
</dbReference>
<evidence type="ECO:0000259" key="4">
    <source>
        <dbReference type="PROSITE" id="PS51918"/>
    </source>
</evidence>
<dbReference type="InterPro" id="IPR034505">
    <property type="entry name" value="Coproporphyrinogen-III_oxidase"/>
</dbReference>
<dbReference type="RefSeq" id="WP_205871518.1">
    <property type="nucleotide sequence ID" value="NZ_CP070872.1"/>
</dbReference>
<dbReference type="Proteomes" id="UP000663608">
    <property type="component" value="Chromosome"/>
</dbReference>
<dbReference type="InterPro" id="IPR058240">
    <property type="entry name" value="rSAM_sf"/>
</dbReference>
<keyword evidence="3" id="KW-0411">Iron-sulfur</keyword>
<dbReference type="SFLD" id="SFLDG01065">
    <property type="entry name" value="anaerobic_coproporphyrinogen-I"/>
    <property type="match status" value="1"/>
</dbReference>
<keyword evidence="3" id="KW-0349">Heme</keyword>
<feature type="domain" description="Radical SAM core" evidence="4">
    <location>
        <begin position="1"/>
        <end position="232"/>
    </location>
</feature>
<proteinExistence type="inferred from homology"/>
<comment type="similarity">
    <text evidence="1">Belongs to the anaerobic coproporphyrinogen-III oxidase family. HemW subfamily.</text>
</comment>
<dbReference type="GO" id="GO:0006779">
    <property type="term" value="P:porphyrin-containing compound biosynthetic process"/>
    <property type="evidence" value="ECO:0007669"/>
    <property type="project" value="InterPro"/>
</dbReference>
<dbReference type="InterPro" id="IPR010723">
    <property type="entry name" value="HemN_C"/>
</dbReference>
<dbReference type="InterPro" id="IPR007197">
    <property type="entry name" value="rSAM"/>
</dbReference>
<protein>
    <recommendedName>
        <fullName evidence="2 3">Heme chaperone HemW</fullName>
    </recommendedName>
</protein>
<reference evidence="5 6" key="1">
    <citation type="submission" date="2021-02" db="EMBL/GenBank/DDBJ databases">
        <title>Complete genome sequence of Lactococcus lactis strain K_LL004.</title>
        <authorList>
            <person name="Kim H.B."/>
        </authorList>
    </citation>
    <scope>NUCLEOTIDE SEQUENCE [LARGE SCALE GENOMIC DNA]</scope>
    <source>
        <strain evidence="5 6">K_LL004</strain>
    </source>
</reference>
<dbReference type="SFLD" id="SFLDS00029">
    <property type="entry name" value="Radical_SAM"/>
    <property type="match status" value="1"/>
</dbReference>
<name>A0AA45KEQ3_9LACT</name>
<keyword evidence="3" id="KW-0949">S-adenosyl-L-methionine</keyword>
<dbReference type="PANTHER" id="PTHR13932:SF5">
    <property type="entry name" value="RADICAL S-ADENOSYL METHIONINE DOMAIN-CONTAINING PROTEIN 1, MITOCHONDRIAL"/>
    <property type="match status" value="1"/>
</dbReference>
<dbReference type="InterPro" id="IPR006638">
    <property type="entry name" value="Elp3/MiaA/NifB-like_rSAM"/>
</dbReference>
<dbReference type="Pfam" id="PF06969">
    <property type="entry name" value="HemN_C"/>
    <property type="match status" value="1"/>
</dbReference>
<keyword evidence="3" id="KW-0479">Metal-binding</keyword>
<evidence type="ECO:0000313" key="6">
    <source>
        <dbReference type="Proteomes" id="UP000663608"/>
    </source>
</evidence>
<organism evidence="5 6">
    <name type="scientific">Lactococcus taiwanensis</name>
    <dbReference type="NCBI Taxonomy" id="1151742"/>
    <lineage>
        <taxon>Bacteria</taxon>
        <taxon>Bacillati</taxon>
        <taxon>Bacillota</taxon>
        <taxon>Bacilli</taxon>
        <taxon>Lactobacillales</taxon>
        <taxon>Streptococcaceae</taxon>
        <taxon>Lactococcus</taxon>
    </lineage>
</organism>
<keyword evidence="3" id="KW-0143">Chaperone</keyword>
<dbReference type="GO" id="GO:0051539">
    <property type="term" value="F:4 iron, 4 sulfur cluster binding"/>
    <property type="evidence" value="ECO:0007669"/>
    <property type="project" value="UniProtKB-UniRule"/>
</dbReference>
<gene>
    <name evidence="5" type="ORF">JW886_05580</name>
</gene>
<evidence type="ECO:0000256" key="2">
    <source>
        <dbReference type="ARBA" id="ARBA00017228"/>
    </source>
</evidence>
<keyword evidence="3" id="KW-0408">Iron</keyword>
<keyword evidence="3" id="KW-0963">Cytoplasm</keyword>
<dbReference type="SMART" id="SM00729">
    <property type="entry name" value="Elp3"/>
    <property type="match status" value="1"/>
</dbReference>
<dbReference type="SFLD" id="SFLDF00562">
    <property type="entry name" value="HemN-like__clustered_with_heat"/>
    <property type="match status" value="1"/>
</dbReference>
<dbReference type="AlphaFoldDB" id="A0AA45KEQ3"/>
<dbReference type="NCBIfam" id="TIGR00539">
    <property type="entry name" value="hemN_rel"/>
    <property type="match status" value="1"/>
</dbReference>
<sequence>MSYPVESAYVHIPFCSHICYYCDFAKVLMQGQPVDEYLEALIEEFRGYQIKRLKTLYIGGGTPTVLSAPQLERLLSALAAEIDLEELEEFTVEANPGDLSDEVVEVLARSAVNRISLGVQTFDNKLLKKIGRTHTEAQVYDSIEKLKKAGFENITIDLIYALPGQTMEMVRSDVEKFLSLNLPHVALYSLILEDHTVFMNRQRRGLLRLPNEDKNADMYEYIMAVLSEHGFNHYEVSNFGKPGYESKHNLTYWNNAEYYGVGAGASGYLEGIRYKNHGPVHHYLKQAPTKKRIHEEVLSKKSQIEEEMFLGLRKKSGVLVEKFESKFGLSFNKLYGQKVSELINQGLLFDDKSCIHMTDKGFELGNNVFEAFLLDEGQVD</sequence>
<dbReference type="GO" id="GO:0004109">
    <property type="term" value="F:coproporphyrinogen oxidase activity"/>
    <property type="evidence" value="ECO:0007669"/>
    <property type="project" value="InterPro"/>
</dbReference>
<keyword evidence="6" id="KW-1185">Reference proteome</keyword>
<dbReference type="CDD" id="cd01335">
    <property type="entry name" value="Radical_SAM"/>
    <property type="match status" value="1"/>
</dbReference>
<keyword evidence="3" id="KW-0004">4Fe-4S</keyword>
<dbReference type="Gene3D" id="3.80.30.20">
    <property type="entry name" value="tm_1862 like domain"/>
    <property type="match status" value="1"/>
</dbReference>